<accession>A0ABV6SU64</accession>
<feature type="transmembrane region" description="Helical" evidence="7">
    <location>
        <begin position="181"/>
        <end position="203"/>
    </location>
</feature>
<dbReference type="EMBL" id="JBHLTF010000003">
    <property type="protein sequence ID" value="MFC0716385.1"/>
    <property type="molecule type" value="Genomic_DNA"/>
</dbReference>
<keyword evidence="6 7" id="KW-0472">Membrane</keyword>
<dbReference type="HAMAP" id="MF_00672">
    <property type="entry name" value="UPF0761"/>
    <property type="match status" value="1"/>
</dbReference>
<reference evidence="8 9" key="1">
    <citation type="submission" date="2024-09" db="EMBL/GenBank/DDBJ databases">
        <authorList>
            <person name="Sun Q."/>
            <person name="Mori K."/>
        </authorList>
    </citation>
    <scope>NUCLEOTIDE SEQUENCE [LARGE SCALE GENOMIC DNA]</scope>
    <source>
        <strain evidence="8 9">KCTC 52403</strain>
    </source>
</reference>
<feature type="transmembrane region" description="Helical" evidence="7">
    <location>
        <begin position="246"/>
        <end position="272"/>
    </location>
</feature>
<dbReference type="NCBIfam" id="TIGR00765">
    <property type="entry name" value="yihY_not_rbn"/>
    <property type="match status" value="1"/>
</dbReference>
<feature type="transmembrane region" description="Helical" evidence="7">
    <location>
        <begin position="215"/>
        <end position="234"/>
    </location>
</feature>
<evidence type="ECO:0000313" key="8">
    <source>
        <dbReference type="EMBL" id="MFC0716385.1"/>
    </source>
</evidence>
<evidence type="ECO:0000256" key="6">
    <source>
        <dbReference type="ARBA" id="ARBA00023136"/>
    </source>
</evidence>
<name>A0ABV6SU64_9GAMM</name>
<feature type="transmembrane region" description="Helical" evidence="7">
    <location>
        <begin position="39"/>
        <end position="65"/>
    </location>
</feature>
<evidence type="ECO:0000256" key="4">
    <source>
        <dbReference type="ARBA" id="ARBA00022692"/>
    </source>
</evidence>
<keyword evidence="4 7" id="KW-0812">Transmembrane</keyword>
<evidence type="ECO:0000256" key="2">
    <source>
        <dbReference type="ARBA" id="ARBA00022475"/>
    </source>
</evidence>
<evidence type="ECO:0000256" key="5">
    <source>
        <dbReference type="ARBA" id="ARBA00022989"/>
    </source>
</evidence>
<dbReference type="InterPro" id="IPR017039">
    <property type="entry name" value="Virul_fac_BrkB"/>
</dbReference>
<keyword evidence="5 7" id="KW-1133">Transmembrane helix</keyword>
<gene>
    <name evidence="8" type="ORF">ACFFFU_01205</name>
</gene>
<dbReference type="NCBIfam" id="NF003256">
    <property type="entry name" value="PRK04214.1"/>
    <property type="match status" value="1"/>
</dbReference>
<comment type="similarity">
    <text evidence="7">Belongs to the UPF0761 family.</text>
</comment>
<dbReference type="Proteomes" id="UP001589898">
    <property type="component" value="Unassembled WGS sequence"/>
</dbReference>
<keyword evidence="3" id="KW-0997">Cell inner membrane</keyword>
<dbReference type="InterPro" id="IPR023679">
    <property type="entry name" value="UPF0761_bac"/>
</dbReference>
<organism evidence="8 9">
    <name type="scientific">Luteimonas padinae</name>
    <dbReference type="NCBI Taxonomy" id="1714359"/>
    <lineage>
        <taxon>Bacteria</taxon>
        <taxon>Pseudomonadati</taxon>
        <taxon>Pseudomonadota</taxon>
        <taxon>Gammaproteobacteria</taxon>
        <taxon>Lysobacterales</taxon>
        <taxon>Lysobacteraceae</taxon>
        <taxon>Luteimonas</taxon>
    </lineage>
</organism>
<keyword evidence="2 7" id="KW-1003">Cell membrane</keyword>
<dbReference type="PANTHER" id="PTHR30213">
    <property type="entry name" value="INNER MEMBRANE PROTEIN YHJD"/>
    <property type="match status" value="1"/>
</dbReference>
<evidence type="ECO:0000256" key="1">
    <source>
        <dbReference type="ARBA" id="ARBA00004651"/>
    </source>
</evidence>
<keyword evidence="9" id="KW-1185">Reference proteome</keyword>
<dbReference type="Pfam" id="PF03631">
    <property type="entry name" value="Virul_fac_BrkB"/>
    <property type="match status" value="1"/>
</dbReference>
<feature type="transmembrane region" description="Helical" evidence="7">
    <location>
        <begin position="105"/>
        <end position="124"/>
    </location>
</feature>
<evidence type="ECO:0000256" key="3">
    <source>
        <dbReference type="ARBA" id="ARBA00022519"/>
    </source>
</evidence>
<comment type="caution">
    <text evidence="8">The sequence shown here is derived from an EMBL/GenBank/DDBJ whole genome shotgun (WGS) entry which is preliminary data.</text>
</comment>
<feature type="transmembrane region" description="Helical" evidence="7">
    <location>
        <begin position="145"/>
        <end position="169"/>
    </location>
</feature>
<protein>
    <recommendedName>
        <fullName evidence="7">UPF0761 membrane protein ACFFFU_01205</fullName>
    </recommendedName>
</protein>
<comment type="subcellular location">
    <subcellularLocation>
        <location evidence="1 7">Cell membrane</location>
        <topology evidence="1 7">Multi-pass membrane protein</topology>
    </subcellularLocation>
</comment>
<dbReference type="RefSeq" id="WP_189498890.1">
    <property type="nucleotide sequence ID" value="NZ_BMZT01000011.1"/>
</dbReference>
<evidence type="ECO:0000256" key="7">
    <source>
        <dbReference type="HAMAP-Rule" id="MF_00672"/>
    </source>
</evidence>
<sequence length="422" mass="47110">MEPLDSLNHWADRLRDRARAMSFARFLWRRFLDDRLFEAAGALSFTTTFALVPLSMVVFGVLSAFPVFEEWRDLLSEFVFANFVPSSAQGIRDWLMSFSENTGKLTAVGVIALVVSVLVTLFGIESAFNRIWRVHTARPQLSRFLVYWTVLTLGALVAAASLSVVGRLFALEVFRSGAGQWLQAALLGAAPVLIELLAFAMIYRVVPHRTVQWRHAFAGALVAVVLLEIGRRLISVYLGSFNAYQNIYGAVAFVPIFLLWLYFGWVSVLLGASFAASVSAFRYQPAHLRLPQGYELYAMLRLLDRFREARATGHGLHSDRILDCEPVLTDALVQETLGQLASINVVRRAESGEWLLSRDLDELTLAELYEAGQLRIPITEARLPGADDARGAAVIATIDALRLPLRDLLRRRVGDCLAQPRE</sequence>
<proteinExistence type="inferred from homology"/>
<dbReference type="PANTHER" id="PTHR30213:SF0">
    <property type="entry name" value="UPF0761 MEMBRANE PROTEIN YIHY"/>
    <property type="match status" value="1"/>
</dbReference>
<evidence type="ECO:0000313" key="9">
    <source>
        <dbReference type="Proteomes" id="UP001589898"/>
    </source>
</evidence>